<evidence type="ECO:0000256" key="2">
    <source>
        <dbReference type="ARBA" id="ARBA00022737"/>
    </source>
</evidence>
<reference evidence="4 5" key="1">
    <citation type="submission" date="2018-06" db="EMBL/GenBank/DDBJ databases">
        <title>Bacteria isolated from soil of Wuhan.</title>
        <authorList>
            <person name="Wei X."/>
            <person name="Chunhua H."/>
        </authorList>
    </citation>
    <scope>NUCLEOTIDE SEQUENCE [LARGE SCALE GENOMIC DNA]</scope>
    <source>
        <strain evidence="5">xwS2</strain>
    </source>
</reference>
<dbReference type="Proteomes" id="UP000288983">
    <property type="component" value="Unassembled WGS sequence"/>
</dbReference>
<name>A0A443ZR58_9PSED</name>
<dbReference type="InterPro" id="IPR046673">
    <property type="entry name" value="ToxA_N"/>
</dbReference>
<evidence type="ECO:0000259" key="3">
    <source>
        <dbReference type="Pfam" id="PF20178"/>
    </source>
</evidence>
<dbReference type="InterPro" id="IPR032675">
    <property type="entry name" value="LRR_dom_sf"/>
</dbReference>
<dbReference type="EMBL" id="QJRG01000047">
    <property type="protein sequence ID" value="RWU21594.1"/>
    <property type="molecule type" value="Genomic_DNA"/>
</dbReference>
<dbReference type="OrthoDB" id="1467561at2"/>
<evidence type="ECO:0000313" key="4">
    <source>
        <dbReference type="EMBL" id="RWU21594.1"/>
    </source>
</evidence>
<evidence type="ECO:0000313" key="5">
    <source>
        <dbReference type="Proteomes" id="UP000288983"/>
    </source>
</evidence>
<dbReference type="Gene3D" id="3.80.10.10">
    <property type="entry name" value="Ribonuclease Inhibitor"/>
    <property type="match status" value="1"/>
</dbReference>
<keyword evidence="2" id="KW-0677">Repeat</keyword>
<dbReference type="PANTHER" id="PTHR45712:SF22">
    <property type="entry name" value="INSULIN-LIKE GROWTH FACTOR-BINDING PROTEIN COMPLEX ACID LABILE SUBUNIT"/>
    <property type="match status" value="1"/>
</dbReference>
<gene>
    <name evidence="4" type="ORF">DM813_20695</name>
</gene>
<evidence type="ECO:0000256" key="1">
    <source>
        <dbReference type="ARBA" id="ARBA00022614"/>
    </source>
</evidence>
<dbReference type="RefSeq" id="WP_128325196.1">
    <property type="nucleotide sequence ID" value="NZ_QJRG01000047.1"/>
</dbReference>
<dbReference type="Pfam" id="PF20178">
    <property type="entry name" value="ToxA_N"/>
    <property type="match status" value="1"/>
</dbReference>
<sequence length="1264" mass="141693">MNTTPPLNPHLLLIKQQLPYWSCHATEDNWRALGQALTPAQGFADNLTPWFANAAPDLREAVLASSARLDAAQQALARALKGLKQIAEFAEPLLTDRLLSDHQLDAPVRTTELIRIRHLYTWQTYVSQHERHSLLEAALQNFADDISFSPDSALALAGDIQVSKTQVIGKAPLGDNDTLVDYAMDSEAYAVKALPLTPDEFARTCRDLDIGQRYQQHLTTLYARTEVAPLAMTMYRAQLQLDADLAFLRHHLDGAAMDALLVLAEGPGTLPCQQLSLFGLTLQEAVIIDTGTAGLLLHLPGHTAALRQFPDLNQLHQQLCQDLLDPTSRQRVSSYLAHDLRPAFLSRLQQNLDATGVTPTDQHWPLRKGADLHLELLAIDAPLFSFHHDQQVARLKAEARLLAVPTADADEKARRRRLAHWESAGFNTLMVAGLFVPQIGALMLAVTAYQLLDEVYEGYEAWSIGDRHEALAHARNVGLNLALIAGLHVVGKGIGKLASSVLMEELEPITRADGSQRLWRPELAPYRSSQALPITLEPNTQGQFIHHGRFLIRLDGALYEQRLDVALKRWRIVHPNQPDAYQPLLEHNGDGAWRLQVEEPQRWDDGQLLRRLSPQQSNLDDTTLHQAMTISGVTRTQLQAVYLSGEATPPLLLDTLERLALARRLPDLRGPTLEHEYAGTAPNAGEQRLCADFPRLTTPLARRLLGRLAPEELAAWSDQGTLPTWLRVQAEQVNADLPLVRALEGLYLPQFANADSDRLLFACLERLPDWPAGLRLELRGARPDGPLLATAGDTQAQTRQIVLKSGDGYAVFRADLSVAGRQAADPLPAIVDALPNWPGDEGVETLRSQLQTEAESNRQAWPRTLWGMKSHAFSSTPGLRGGAPLEPLAPPSPFRTSLAARLRRLYPYMNDEQIEDTLANWRRRMSSPEAEIRAREQALQSQREQLNGWAYGVPRRARAVQRVINAWREVPSVLLENGERVRGLDLSNLDLENEDLSTLAQLNDLPSVRRIVLDGNSELSDCPDAFFARFAELESLRLSDCRFDRLPQLDDPQTLQWLDMDGNRITWDDNAQATLERFRDLRILDLSNNPLLRSPNFSLPAVPQLRALFLRGCSLTELPQGLADIRAPIALDLSDNQFTHLPADLVLPTVNAQAMRLESDWLSTRVTEQIVDYHRRFGVDLMIDDADYDELLEEATPEQLDLWQQLPLAYRRALRELPNDERFLTNPQQARADFWPRIDLFVNDPVFRELALSQPAEDLFELPF</sequence>
<dbReference type="PANTHER" id="PTHR45712">
    <property type="entry name" value="AGAP008170-PA"/>
    <property type="match status" value="1"/>
</dbReference>
<feature type="domain" description="Dermonecrotic toxin N-terminal" evidence="3">
    <location>
        <begin position="81"/>
        <end position="338"/>
    </location>
</feature>
<keyword evidence="1" id="KW-0433">Leucine-rich repeat</keyword>
<proteinExistence type="predicted"/>
<comment type="caution">
    <text evidence="4">The sequence shown here is derived from an EMBL/GenBank/DDBJ whole genome shotgun (WGS) entry which is preliminary data.</text>
</comment>
<dbReference type="SUPFAM" id="SSF52058">
    <property type="entry name" value="L domain-like"/>
    <property type="match status" value="1"/>
</dbReference>
<dbReference type="AlphaFoldDB" id="A0A443ZR58"/>
<dbReference type="InterPro" id="IPR050333">
    <property type="entry name" value="SLRP"/>
</dbReference>
<accession>A0A443ZR58</accession>
<protein>
    <recommendedName>
        <fullName evidence="3">Dermonecrotic toxin N-terminal domain-containing protein</fullName>
    </recommendedName>
</protein>
<organism evidence="4 5">
    <name type="scientific">Pseudomonas alkylphenolica</name>
    <dbReference type="NCBI Taxonomy" id="237609"/>
    <lineage>
        <taxon>Bacteria</taxon>
        <taxon>Pseudomonadati</taxon>
        <taxon>Pseudomonadota</taxon>
        <taxon>Gammaproteobacteria</taxon>
        <taxon>Pseudomonadales</taxon>
        <taxon>Pseudomonadaceae</taxon>
        <taxon>Pseudomonas</taxon>
    </lineage>
</organism>